<dbReference type="GO" id="GO:0003723">
    <property type="term" value="F:RNA binding"/>
    <property type="evidence" value="ECO:0007669"/>
    <property type="project" value="UniProtKB-KW"/>
</dbReference>
<feature type="region of interest" description="Disordered" evidence="7">
    <location>
        <begin position="1"/>
        <end position="64"/>
    </location>
</feature>
<evidence type="ECO:0000313" key="9">
    <source>
        <dbReference type="EMBL" id="QID83686.1"/>
    </source>
</evidence>
<dbReference type="PANTHER" id="PTHR12395">
    <property type="entry name" value="DOM-3 RELATED"/>
    <property type="match status" value="1"/>
</dbReference>
<dbReference type="GO" id="GO:0004518">
    <property type="term" value="F:nuclease activity"/>
    <property type="evidence" value="ECO:0007669"/>
    <property type="project" value="UniProtKB-KW"/>
</dbReference>
<keyword evidence="6" id="KW-0479">Metal-binding</keyword>
<evidence type="ECO:0000256" key="4">
    <source>
        <dbReference type="ARBA" id="ARBA00044676"/>
    </source>
</evidence>
<keyword evidence="6" id="KW-0694">RNA-binding</keyword>
<accession>A0A6C1E2W8</accession>
<evidence type="ECO:0000256" key="6">
    <source>
        <dbReference type="RuleBase" id="RU367113"/>
    </source>
</evidence>
<comment type="cofactor">
    <cofactor evidence="1 6">
        <name>a divalent metal cation</name>
        <dbReference type="ChEBI" id="CHEBI:60240"/>
    </cofactor>
</comment>
<evidence type="ECO:0000313" key="10">
    <source>
        <dbReference type="Proteomes" id="UP000501346"/>
    </source>
</evidence>
<dbReference type="GO" id="GO:0000956">
    <property type="term" value="P:nuclear-transcribed mRNA catabolic process"/>
    <property type="evidence" value="ECO:0007669"/>
    <property type="project" value="TreeGrafter"/>
</dbReference>
<dbReference type="GO" id="GO:0034353">
    <property type="term" value="F:mRNA 5'-diphosphatase activity"/>
    <property type="evidence" value="ECO:0007669"/>
    <property type="project" value="TreeGrafter"/>
</dbReference>
<reference evidence="9 10" key="1">
    <citation type="journal article" date="2019" name="BMC Genomics">
        <title>Chromosome level assembly and comparative genome analysis confirm lager-brewing yeasts originated from a single hybridization.</title>
        <authorList>
            <person name="Salazar A.N."/>
            <person name="Gorter de Vries A.R."/>
            <person name="van den Broek M."/>
            <person name="Brouwers N."/>
            <person name="de la Torre Cortes P."/>
            <person name="Kuijpers N.G.A."/>
            <person name="Daran J.G."/>
            <person name="Abeel T."/>
        </authorList>
    </citation>
    <scope>NUCLEOTIDE SEQUENCE [LARGE SCALE GENOMIC DNA]</scope>
    <source>
        <strain evidence="9 10">CBS 1483</strain>
    </source>
</reference>
<evidence type="ECO:0000256" key="5">
    <source>
        <dbReference type="ARBA" id="ARBA00048124"/>
    </source>
</evidence>
<comment type="subcellular location">
    <subcellularLocation>
        <location evidence="6">Nucleus</location>
    </subcellularLocation>
</comment>
<dbReference type="AlphaFoldDB" id="A0A6C1E2W8"/>
<dbReference type="Pfam" id="PF08652">
    <property type="entry name" value="RAI1"/>
    <property type="match status" value="1"/>
</dbReference>
<dbReference type="OrthoDB" id="5853397at2759"/>
<evidence type="ECO:0000256" key="2">
    <source>
        <dbReference type="ARBA" id="ARBA00006562"/>
    </source>
</evidence>
<comment type="similarity">
    <text evidence="2 6">Belongs to the DXO/Dom3Z family.</text>
</comment>
<evidence type="ECO:0000259" key="8">
    <source>
        <dbReference type="Pfam" id="PF08652"/>
    </source>
</evidence>
<keyword evidence="3 6" id="KW-0540">Nuclease</keyword>
<comment type="function">
    <text evidence="6">Decapping enzyme for NAD-capped RNAs: specifically hydrolyzes the nicotinamide adenine dinucleotide (NAD) cap from a subset of RNAs by removing the entire NAD moiety from the 5'-end of an NAD-capped RNA.</text>
</comment>
<dbReference type="GO" id="GO:0005829">
    <property type="term" value="C:cytosol"/>
    <property type="evidence" value="ECO:0007669"/>
    <property type="project" value="TreeGrafter"/>
</dbReference>
<dbReference type="EMBL" id="CP048999">
    <property type="protein sequence ID" value="QID83686.1"/>
    <property type="molecule type" value="Genomic_DNA"/>
</dbReference>
<dbReference type="PANTHER" id="PTHR12395:SF25">
    <property type="entry name" value="DECAPPING AND EXORIBONUCLEASE PROTEIN 1"/>
    <property type="match status" value="1"/>
</dbReference>
<protein>
    <recommendedName>
        <fullName evidence="6">Decapping nuclease</fullName>
        <ecNumber evidence="6">3.6.1.-</ecNumber>
    </recommendedName>
</protein>
<dbReference type="GO" id="GO:0005634">
    <property type="term" value="C:nucleus"/>
    <property type="evidence" value="ECO:0007669"/>
    <property type="project" value="UniProtKB-SubCell"/>
</dbReference>
<evidence type="ECO:0000256" key="7">
    <source>
        <dbReference type="SAM" id="MobiDB-lite"/>
    </source>
</evidence>
<feature type="domain" description="RAI1-like" evidence="8">
    <location>
        <begin position="180"/>
        <end position="409"/>
    </location>
</feature>
<comment type="catalytic activity">
    <reaction evidence="4">
        <text>a 5'-end (N(7)-methyl 5'-triphosphoguanosine)-ribonucleoside-ribonucleotide in mRNA + H2O = a (N(7)-methyl 5'-triphosphoguanosine)-nucleoside + a 5'-end phospho-ribonucleoside in mRNA + H(+)</text>
        <dbReference type="Rhea" id="RHEA:66928"/>
        <dbReference type="Rhea" id="RHEA-COMP:15692"/>
        <dbReference type="Rhea" id="RHEA-COMP:17313"/>
        <dbReference type="ChEBI" id="CHEBI:15377"/>
        <dbReference type="ChEBI" id="CHEBI:15378"/>
        <dbReference type="ChEBI" id="CHEBI:138282"/>
        <dbReference type="ChEBI" id="CHEBI:172876"/>
        <dbReference type="ChEBI" id="CHEBI:172877"/>
    </reaction>
    <physiologicalReaction direction="left-to-right" evidence="4">
        <dbReference type="Rhea" id="RHEA:66929"/>
    </physiologicalReaction>
</comment>
<keyword evidence="6" id="KW-0378">Hydrolase</keyword>
<keyword evidence="10" id="KW-1185">Reference proteome</keyword>
<evidence type="ECO:0000256" key="1">
    <source>
        <dbReference type="ARBA" id="ARBA00001968"/>
    </source>
</evidence>
<gene>
    <name evidence="9" type="primary">DXO1_2</name>
    <name evidence="9" type="ORF">GRS66_006161</name>
</gene>
<organism evidence="9 10">
    <name type="scientific">Saccharomyces pastorianus</name>
    <name type="common">Lager yeast</name>
    <name type="synonym">Saccharomyces cerevisiae x Saccharomyces eubayanus</name>
    <dbReference type="NCBI Taxonomy" id="27292"/>
    <lineage>
        <taxon>Eukaryota</taxon>
        <taxon>Fungi</taxon>
        <taxon>Dikarya</taxon>
        <taxon>Ascomycota</taxon>
        <taxon>Saccharomycotina</taxon>
        <taxon>Saccharomycetes</taxon>
        <taxon>Saccharomycetales</taxon>
        <taxon>Saccharomycetaceae</taxon>
        <taxon>Saccharomyces</taxon>
    </lineage>
</organism>
<evidence type="ECO:0000256" key="3">
    <source>
        <dbReference type="ARBA" id="ARBA00022722"/>
    </source>
</evidence>
<dbReference type="GO" id="GO:0110155">
    <property type="term" value="P:NAD-cap decapping"/>
    <property type="evidence" value="ECO:0007669"/>
    <property type="project" value="TreeGrafter"/>
</dbReference>
<sequence>MSPKQDGVVELTKDLKGINLRDAPNAVKEHQKKSSKWSTISAPSSTRPSSQQGNDHLEGSPKSTRIPYTSFLHTSIRSFPTKSPADIFYESKEVALFTDSQLYAATRKDVVPNLKKDISHLYESPLLEARKLKTPYLGHDLFSNIAELVPMTISELDSVAPCISYIEDWRLNNPGKPFKIGKKFTVVTTRHHIVDLTMHPFDRRNKHKSLIATYMGNGFISLSRNPKYDHQISKEGIYSGDPNIKKICYSGFELENCLTENTKNSRSNASKCPVFSIVESKLSEDIGLLMRCEMDAFNPVSKTNTELKCFGPLSMQNSNHRKKLLKTWIQTGLLPNSDIMIGLRDSYSGQLLDIQWCSRESLFRKINHPGLPLNKKEMNYNAKVAVEWCNHCIKSTCDLVEANISHYNCDKPESFEINIDANGTIIITKLITIPRNVEIFKT</sequence>
<proteinExistence type="inferred from homology"/>
<comment type="catalytic activity">
    <reaction evidence="5">
        <text>a 5'-end NAD(+)-phospho-ribonucleoside in mRNA + H2O = a 5'-end phospho-ribonucleoside in mRNA + NAD(+) + H(+)</text>
        <dbReference type="Rhea" id="RHEA:60880"/>
        <dbReference type="Rhea" id="RHEA-COMP:15692"/>
        <dbReference type="Rhea" id="RHEA-COMP:15698"/>
        <dbReference type="ChEBI" id="CHEBI:15377"/>
        <dbReference type="ChEBI" id="CHEBI:15378"/>
        <dbReference type="ChEBI" id="CHEBI:57540"/>
        <dbReference type="ChEBI" id="CHEBI:138282"/>
        <dbReference type="ChEBI" id="CHEBI:144029"/>
    </reaction>
    <physiologicalReaction direction="left-to-right" evidence="5">
        <dbReference type="Rhea" id="RHEA:60881"/>
    </physiologicalReaction>
</comment>
<feature type="compositionally biased region" description="Polar residues" evidence="7">
    <location>
        <begin position="36"/>
        <end position="54"/>
    </location>
</feature>
<dbReference type="EC" id="3.6.1.-" evidence="6"/>
<dbReference type="Proteomes" id="UP000501346">
    <property type="component" value="Chromosome SeII-SeIV"/>
</dbReference>
<dbReference type="InterPro" id="IPR039039">
    <property type="entry name" value="RAI1-like_fam"/>
</dbReference>
<name>A0A6C1E2W8_SACPS</name>
<dbReference type="GO" id="GO:0046872">
    <property type="term" value="F:metal ion binding"/>
    <property type="evidence" value="ECO:0007669"/>
    <property type="project" value="UniProtKB-KW"/>
</dbReference>
<dbReference type="InterPro" id="IPR013961">
    <property type="entry name" value="RAI1"/>
</dbReference>
<keyword evidence="6" id="KW-0539">Nucleus</keyword>
<dbReference type="GO" id="GO:0000166">
    <property type="term" value="F:nucleotide binding"/>
    <property type="evidence" value="ECO:0007669"/>
    <property type="project" value="UniProtKB-KW"/>
</dbReference>
<keyword evidence="6" id="KW-0547">Nucleotide-binding</keyword>